<dbReference type="EMBL" id="FNAP01000008">
    <property type="protein sequence ID" value="SDE58384.1"/>
    <property type="molecule type" value="Genomic_DNA"/>
</dbReference>
<dbReference type="RefSeq" id="WP_092786580.1">
    <property type="nucleotide sequence ID" value="NZ_FNAP01000008.1"/>
</dbReference>
<proteinExistence type="predicted"/>
<evidence type="ECO:0000313" key="2">
    <source>
        <dbReference type="Proteomes" id="UP000199412"/>
    </source>
</evidence>
<name>A0A1G7E3U1_9PROT</name>
<evidence type="ECO:0000313" key="1">
    <source>
        <dbReference type="EMBL" id="SDE58384.1"/>
    </source>
</evidence>
<organism evidence="1 2">
    <name type="scientific">Rhodospira trueperi</name>
    <dbReference type="NCBI Taxonomy" id="69960"/>
    <lineage>
        <taxon>Bacteria</taxon>
        <taxon>Pseudomonadati</taxon>
        <taxon>Pseudomonadota</taxon>
        <taxon>Alphaproteobacteria</taxon>
        <taxon>Rhodospirillales</taxon>
        <taxon>Rhodospirillaceae</taxon>
        <taxon>Rhodospira</taxon>
    </lineage>
</organism>
<dbReference type="STRING" id="69960.SAMN05421720_108161"/>
<dbReference type="AlphaFoldDB" id="A0A1G7E3U1"/>
<gene>
    <name evidence="1" type="ORF">SAMN05421720_108161</name>
</gene>
<dbReference type="Proteomes" id="UP000199412">
    <property type="component" value="Unassembled WGS sequence"/>
</dbReference>
<reference evidence="1 2" key="1">
    <citation type="submission" date="2016-10" db="EMBL/GenBank/DDBJ databases">
        <authorList>
            <person name="de Groot N.N."/>
        </authorList>
    </citation>
    <scope>NUCLEOTIDE SEQUENCE [LARGE SCALE GENOMIC DNA]</scope>
    <source>
        <strain evidence="1 2">ATCC 700224</strain>
    </source>
</reference>
<dbReference type="OrthoDB" id="9935330at2"/>
<keyword evidence="2" id="KW-1185">Reference proteome</keyword>
<sequence>MSDPLFGSDSPLELQVRAHLMRDRYLADLARAGLRALWTRLFGTRQTAHDAAVVLHDCYVLEQGLTRMPDPDALEARRSNDHFHHAA</sequence>
<protein>
    <submittedName>
        <fullName evidence="1">Uncharacterized protein</fullName>
    </submittedName>
</protein>
<accession>A0A1G7E3U1</accession>